<sequence length="108" mass="11502">MKSAILYVLLSLPFLAHADDWTGRDKTLHFIGGAAVGAAVTLATDKPMYGIAAGAAVGLAKELYDTQHRATHTPSAKDLVMTIVGAAVGSYATHLLIRKDFIGYRLNF</sequence>
<name>A0A6J5S3S4_9CAUD</name>
<reference evidence="1" key="1">
    <citation type="submission" date="2020-05" db="EMBL/GenBank/DDBJ databases">
        <authorList>
            <person name="Chiriac C."/>
            <person name="Salcher M."/>
            <person name="Ghai R."/>
            <person name="Kavagutti S V."/>
        </authorList>
    </citation>
    <scope>NUCLEOTIDE SEQUENCE</scope>
</reference>
<proteinExistence type="predicted"/>
<protein>
    <submittedName>
        <fullName evidence="1">Lipoprotein</fullName>
    </submittedName>
</protein>
<gene>
    <name evidence="1" type="ORF">UFOVP1355_48</name>
</gene>
<organism evidence="1">
    <name type="scientific">uncultured Caudovirales phage</name>
    <dbReference type="NCBI Taxonomy" id="2100421"/>
    <lineage>
        <taxon>Viruses</taxon>
        <taxon>Duplodnaviria</taxon>
        <taxon>Heunggongvirae</taxon>
        <taxon>Uroviricota</taxon>
        <taxon>Caudoviricetes</taxon>
        <taxon>Peduoviridae</taxon>
        <taxon>Maltschvirus</taxon>
        <taxon>Maltschvirus maltsch</taxon>
    </lineage>
</organism>
<accession>A0A6J5S3S4</accession>
<keyword evidence="1" id="KW-0449">Lipoprotein</keyword>
<dbReference type="EMBL" id="LR797288">
    <property type="protein sequence ID" value="CAB4200490.1"/>
    <property type="molecule type" value="Genomic_DNA"/>
</dbReference>
<evidence type="ECO:0000313" key="1">
    <source>
        <dbReference type="EMBL" id="CAB4200490.1"/>
    </source>
</evidence>